<dbReference type="Proteomes" id="UP000031036">
    <property type="component" value="Unassembled WGS sequence"/>
</dbReference>
<dbReference type="Gene3D" id="3.40.630.10">
    <property type="entry name" value="Zn peptidases"/>
    <property type="match status" value="1"/>
</dbReference>
<feature type="compositionally biased region" description="Polar residues" evidence="1">
    <location>
        <begin position="62"/>
        <end position="73"/>
    </location>
</feature>
<feature type="compositionally biased region" description="Polar residues" evidence="1">
    <location>
        <begin position="44"/>
        <end position="55"/>
    </location>
</feature>
<organism evidence="2 3">
    <name type="scientific">Toxocara canis</name>
    <name type="common">Canine roundworm</name>
    <dbReference type="NCBI Taxonomy" id="6265"/>
    <lineage>
        <taxon>Eukaryota</taxon>
        <taxon>Metazoa</taxon>
        <taxon>Ecdysozoa</taxon>
        <taxon>Nematoda</taxon>
        <taxon>Chromadorea</taxon>
        <taxon>Rhabditida</taxon>
        <taxon>Spirurina</taxon>
        <taxon>Ascaridomorpha</taxon>
        <taxon>Ascaridoidea</taxon>
        <taxon>Toxocaridae</taxon>
        <taxon>Toxocara</taxon>
    </lineage>
</organism>
<dbReference type="InterPro" id="IPR046450">
    <property type="entry name" value="PA_dom_sf"/>
</dbReference>
<dbReference type="STRING" id="6265.A0A0B2VL18"/>
<reference evidence="2 3" key="1">
    <citation type="submission" date="2014-11" db="EMBL/GenBank/DDBJ databases">
        <title>Genetic blueprint of the zoonotic pathogen Toxocara canis.</title>
        <authorList>
            <person name="Zhu X.-Q."/>
            <person name="Korhonen P.K."/>
            <person name="Cai H."/>
            <person name="Young N.D."/>
            <person name="Nejsum P."/>
            <person name="von Samson-Himmelstjerna G."/>
            <person name="Boag P.R."/>
            <person name="Tan P."/>
            <person name="Li Q."/>
            <person name="Min J."/>
            <person name="Yang Y."/>
            <person name="Wang X."/>
            <person name="Fang X."/>
            <person name="Hall R.S."/>
            <person name="Hofmann A."/>
            <person name="Sternberg P.W."/>
            <person name="Jex A.R."/>
            <person name="Gasser R.B."/>
        </authorList>
    </citation>
    <scope>NUCLEOTIDE SEQUENCE [LARGE SCALE GENOMIC DNA]</scope>
    <source>
        <strain evidence="2">PN_DK_2014</strain>
    </source>
</reference>
<evidence type="ECO:0000256" key="1">
    <source>
        <dbReference type="SAM" id="MobiDB-lite"/>
    </source>
</evidence>
<dbReference type="InterPro" id="IPR039373">
    <property type="entry name" value="Peptidase_M28B"/>
</dbReference>
<dbReference type="Gene3D" id="3.50.30.30">
    <property type="match status" value="1"/>
</dbReference>
<dbReference type="PANTHER" id="PTHR10404:SF46">
    <property type="entry name" value="VACUOLAR PROTEIN SORTING-ASSOCIATED PROTEIN 70"/>
    <property type="match status" value="1"/>
</dbReference>
<proteinExistence type="predicted"/>
<evidence type="ECO:0000313" key="2">
    <source>
        <dbReference type="EMBL" id="KHN84196.1"/>
    </source>
</evidence>
<dbReference type="SUPFAM" id="SSF52025">
    <property type="entry name" value="PA domain"/>
    <property type="match status" value="1"/>
</dbReference>
<dbReference type="OrthoDB" id="5841748at2759"/>
<accession>A0A0B2VL18</accession>
<evidence type="ECO:0000313" key="3">
    <source>
        <dbReference type="Proteomes" id="UP000031036"/>
    </source>
</evidence>
<keyword evidence="3" id="KW-1185">Reference proteome</keyword>
<dbReference type="GO" id="GO:0004180">
    <property type="term" value="F:carboxypeptidase activity"/>
    <property type="evidence" value="ECO:0007669"/>
    <property type="project" value="TreeGrafter"/>
</dbReference>
<dbReference type="PANTHER" id="PTHR10404">
    <property type="entry name" value="N-ACETYLATED-ALPHA-LINKED ACIDIC DIPEPTIDASE"/>
    <property type="match status" value="1"/>
</dbReference>
<protein>
    <submittedName>
        <fullName evidence="2">N-acetylated-alpha-linked acidic dipeptidase-like protein</fullName>
    </submittedName>
</protein>
<comment type="caution">
    <text evidence="2">The sequence shown here is derived from an EMBL/GenBank/DDBJ whole genome shotgun (WGS) entry which is preliminary data.</text>
</comment>
<sequence>MLRTVAYERSLVHNNTFTEQLVSSLANEEPSRLRESTYDDEAFTSSSVCNTSNDESPLRSASDCNISQTNDAPNKNGWVDEHKQFYDDPDDPRWHLLERPDYGTTGIAYSLPKDNRIAGHRAKQANVSIQLMSSFRPLNIRDNIRWLSEKVHVAGTPENAAIMLRLSEQYRSYGYEVKTYDYNVLLSYPVYERPNQIDFIDDSGNWVEVSNGLGERLGPEEAKRQQSDPRGLVYWTAYSQNGTAEGLVVYANYGTFEDYLQLDKETQIRTATAIDEGMILLTVNALLNEVTLVNGRQLVDSDDISVDNMNRAN</sequence>
<dbReference type="AlphaFoldDB" id="A0A0B2VL18"/>
<gene>
    <name evidence="2" type="primary">Naaladl1</name>
    <name evidence="2" type="ORF">Tcan_09526</name>
</gene>
<dbReference type="EMBL" id="JPKZ01001038">
    <property type="protein sequence ID" value="KHN84196.1"/>
    <property type="molecule type" value="Genomic_DNA"/>
</dbReference>
<feature type="region of interest" description="Disordered" evidence="1">
    <location>
        <begin position="44"/>
        <end position="80"/>
    </location>
</feature>
<name>A0A0B2VL18_TOXCA</name>